<dbReference type="EMBL" id="BMWY01000002">
    <property type="protein sequence ID" value="GGZ49763.1"/>
    <property type="molecule type" value="Genomic_DNA"/>
</dbReference>
<keyword evidence="2" id="KW-1185">Reference proteome</keyword>
<dbReference type="PROSITE" id="PS51257">
    <property type="entry name" value="PROKAR_LIPOPROTEIN"/>
    <property type="match status" value="1"/>
</dbReference>
<sequence>MLILNEKMKKQIQDIMLVATGFVVLVMLSCKTSQSLPEQQRNAQEIEQYLQNSSFEIEHRWMQPLRANQISLIGNPNYVRMYSKDSLSIFLPYFGVRQFSGGYGSASGIEFTGKPKELQMTEDKKGNQIITFSGTQQTEAYDFKITVYPNKNVQTFVRSNQRDNISYDGRIQKLDTIK</sequence>
<accession>A0ABQ3BKR7</accession>
<dbReference type="Proteomes" id="UP000615593">
    <property type="component" value="Unassembled WGS sequence"/>
</dbReference>
<proteinExistence type="predicted"/>
<comment type="caution">
    <text evidence="1">The sequence shown here is derived from an EMBL/GenBank/DDBJ whole genome shotgun (WGS) entry which is preliminary data.</text>
</comment>
<evidence type="ECO:0000313" key="2">
    <source>
        <dbReference type="Proteomes" id="UP000615593"/>
    </source>
</evidence>
<dbReference type="InterPro" id="IPR025347">
    <property type="entry name" value="DUF4251"/>
</dbReference>
<evidence type="ECO:0008006" key="3">
    <source>
        <dbReference type="Google" id="ProtNLM"/>
    </source>
</evidence>
<organism evidence="1 2">
    <name type="scientific">Mesonia mobilis</name>
    <dbReference type="NCBI Taxonomy" id="369791"/>
    <lineage>
        <taxon>Bacteria</taxon>
        <taxon>Pseudomonadati</taxon>
        <taxon>Bacteroidota</taxon>
        <taxon>Flavobacteriia</taxon>
        <taxon>Flavobacteriales</taxon>
        <taxon>Flavobacteriaceae</taxon>
        <taxon>Mesonia</taxon>
    </lineage>
</organism>
<protein>
    <recommendedName>
        <fullName evidence="3">DUF4251 domain-containing protein</fullName>
    </recommendedName>
</protein>
<dbReference type="Gene3D" id="2.40.128.410">
    <property type="match status" value="1"/>
</dbReference>
<gene>
    <name evidence="1" type="ORF">GCM10008088_09020</name>
</gene>
<evidence type="ECO:0000313" key="1">
    <source>
        <dbReference type="EMBL" id="GGZ49763.1"/>
    </source>
</evidence>
<dbReference type="Pfam" id="PF14059">
    <property type="entry name" value="DUF4251"/>
    <property type="match status" value="1"/>
</dbReference>
<name>A0ABQ3BKR7_9FLAO</name>
<reference evidence="2" key="1">
    <citation type="journal article" date="2019" name="Int. J. Syst. Evol. Microbiol.">
        <title>The Global Catalogue of Microorganisms (GCM) 10K type strain sequencing project: providing services to taxonomists for standard genome sequencing and annotation.</title>
        <authorList>
            <consortium name="The Broad Institute Genomics Platform"/>
            <consortium name="The Broad Institute Genome Sequencing Center for Infectious Disease"/>
            <person name="Wu L."/>
            <person name="Ma J."/>
        </authorList>
    </citation>
    <scope>NUCLEOTIDE SEQUENCE [LARGE SCALE GENOMIC DNA]</scope>
    <source>
        <strain evidence="2">KCTC 12708</strain>
    </source>
</reference>